<dbReference type="GO" id="GO:0103026">
    <property type="term" value="F:fructose-1-phosphatase activity"/>
    <property type="evidence" value="ECO:0007669"/>
    <property type="project" value="RHEA"/>
</dbReference>
<dbReference type="FunFam" id="3.40.50.10880:FF:000002">
    <property type="entry name" value="Acidic residue methyltransferase 1"/>
    <property type="match status" value="1"/>
</dbReference>
<gene>
    <name evidence="15" type="ORF">fugu_017427</name>
</gene>
<dbReference type="InterPro" id="IPR002791">
    <property type="entry name" value="ARMT1-like_metal-bd"/>
</dbReference>
<keyword evidence="7" id="KW-0949">S-adenosyl-L-methionine</keyword>
<dbReference type="Gene3D" id="1.20.930.60">
    <property type="match status" value="1"/>
</dbReference>
<dbReference type="InterPro" id="IPR036075">
    <property type="entry name" value="ARMT-1-like_metal-bd_sf"/>
</dbReference>
<evidence type="ECO:0000256" key="3">
    <source>
        <dbReference type="ARBA" id="ARBA00009519"/>
    </source>
</evidence>
<dbReference type="GO" id="GO:0032259">
    <property type="term" value="P:methylation"/>
    <property type="evidence" value="ECO:0007669"/>
    <property type="project" value="UniProtKB-KW"/>
</dbReference>
<dbReference type="InterPro" id="IPR039763">
    <property type="entry name" value="ARMT1"/>
</dbReference>
<evidence type="ECO:0000256" key="2">
    <source>
        <dbReference type="ARBA" id="ARBA00001326"/>
    </source>
</evidence>
<evidence type="ECO:0000256" key="10">
    <source>
        <dbReference type="ARBA" id="ARBA00023211"/>
    </source>
</evidence>
<sequence length="461" mass="53016">MNARKQTCNSVLFVTRQGYFSSVCTPLSFLCRSFAYLTVKDRMPTILTKVIDTLHRNKDKFLEEYGKEGIEAEKQTIGLLSKLRNEMQTDKPVVPLTDGLPDAEIWNRYLQRHRQVEEDQEAVSWFKSPWLYVECYMYRRIQEALWLNPPISDYDVFNEGKTLSFLESQQAVMALCTYLEEVKKKTEELSKKELFLHFKKLLQVSLWGNKCDLSISAGKDNSQKTDAIDSLSSLQPFILVDDSDLMWSTLTSAESQGPPRRLDIVLDNASFELITDLVLADFLVYAGIVREVRFHGKSFPWFVSDVTANDFHWTIKQTMATNHRWISKCGVRWQSYLKEGVWSYHDHPFWTLPHEFCEMAAAAPDLYAALQGSDLVVFKGDLNYRKLTGDRYWDHAVSFGTSLRGFSPAPLCALRTLKANVQVGLQPGRGERLSSVEPDWMSSSKYAVIQFHSSTTPWQQD</sequence>
<dbReference type="EC" id="2.1.1.-" evidence="13"/>
<organism evidence="15 16">
    <name type="scientific">Takifugu bimaculatus</name>
    <dbReference type="NCBI Taxonomy" id="433685"/>
    <lineage>
        <taxon>Eukaryota</taxon>
        <taxon>Metazoa</taxon>
        <taxon>Chordata</taxon>
        <taxon>Craniata</taxon>
        <taxon>Vertebrata</taxon>
        <taxon>Euteleostomi</taxon>
        <taxon>Actinopterygii</taxon>
        <taxon>Neopterygii</taxon>
        <taxon>Teleostei</taxon>
        <taxon>Neoteleostei</taxon>
        <taxon>Acanthomorphata</taxon>
        <taxon>Eupercaria</taxon>
        <taxon>Tetraodontiformes</taxon>
        <taxon>Tetradontoidea</taxon>
        <taxon>Tetraodontidae</taxon>
        <taxon>Takifugu</taxon>
    </lineage>
</organism>
<evidence type="ECO:0000256" key="7">
    <source>
        <dbReference type="ARBA" id="ARBA00022691"/>
    </source>
</evidence>
<evidence type="ECO:0000256" key="5">
    <source>
        <dbReference type="ARBA" id="ARBA00022603"/>
    </source>
</evidence>
<keyword evidence="10 13" id="KW-0464">Manganese</keyword>
<comment type="catalytic activity">
    <reaction evidence="1 13">
        <text>L-glutamyl-[protein] + S-adenosyl-L-methionine = [protein]-L-glutamate 5-O-methyl ester + S-adenosyl-L-homocysteine</text>
        <dbReference type="Rhea" id="RHEA:24452"/>
        <dbReference type="Rhea" id="RHEA-COMP:10208"/>
        <dbReference type="Rhea" id="RHEA-COMP:10311"/>
        <dbReference type="ChEBI" id="CHEBI:29973"/>
        <dbReference type="ChEBI" id="CHEBI:57856"/>
        <dbReference type="ChEBI" id="CHEBI:59789"/>
        <dbReference type="ChEBI" id="CHEBI:82795"/>
    </reaction>
</comment>
<evidence type="ECO:0000256" key="12">
    <source>
        <dbReference type="ARBA" id="ARBA00048809"/>
    </source>
</evidence>
<comment type="function">
    <text evidence="11 13">Metal-dependent phosphatase that shows phosphatase activity against several substrates, including fructose-1-phosphate and fructose-6-phosphate. Its preference for fructose-1-phosphate, a strong glycating agent that causes DNA damage rather than a canonical yeast metabolite, suggests a damage-control function in hexose phosphate metabolism. Has also been shown to have O-methyltransferase activity that methylates glutamate residues of target proteins to form gamma-glutamyl methyl ester residues. Possibly methylates PCNA, suggesting it is involved in the DNA damage response.</text>
</comment>
<evidence type="ECO:0000256" key="11">
    <source>
        <dbReference type="ARBA" id="ARBA00045980"/>
    </source>
</evidence>
<dbReference type="EC" id="3.1.3.-" evidence="13"/>
<keyword evidence="5 13" id="KW-0489">Methyltransferase</keyword>
<dbReference type="GO" id="GO:0006974">
    <property type="term" value="P:DNA damage response"/>
    <property type="evidence" value="ECO:0007669"/>
    <property type="project" value="TreeGrafter"/>
</dbReference>
<name>A0A4Z2BSG6_9TELE</name>
<comment type="catalytic activity">
    <reaction evidence="12 13">
        <text>beta-D-fructose 6-phosphate = dihydroxyacetone + D-glyceraldehyde 3-phosphate</text>
        <dbReference type="Rhea" id="RHEA:28002"/>
        <dbReference type="ChEBI" id="CHEBI:16016"/>
        <dbReference type="ChEBI" id="CHEBI:57634"/>
        <dbReference type="ChEBI" id="CHEBI:59776"/>
    </reaction>
</comment>
<dbReference type="PANTHER" id="PTHR12260">
    <property type="entry name" value="DAMAGE-CONTROL PHOSPHATASE ARMT1"/>
    <property type="match status" value="1"/>
</dbReference>
<dbReference type="Gene3D" id="3.40.50.10880">
    <property type="entry name" value="Uncharacterised protein PF01937, DUF89, domain 3"/>
    <property type="match status" value="1"/>
</dbReference>
<evidence type="ECO:0000313" key="16">
    <source>
        <dbReference type="Proteomes" id="UP000516260"/>
    </source>
</evidence>
<keyword evidence="9 13" id="KW-0378">Hydrolase</keyword>
<evidence type="ECO:0000256" key="8">
    <source>
        <dbReference type="ARBA" id="ARBA00022723"/>
    </source>
</evidence>
<proteinExistence type="inferred from homology"/>
<evidence type="ECO:0000259" key="14">
    <source>
        <dbReference type="Pfam" id="PF01937"/>
    </source>
</evidence>
<keyword evidence="4" id="KW-0533">Nickel</keyword>
<protein>
    <recommendedName>
        <fullName evidence="13">Sugar phosphate phosphatase</fullName>
        <ecNumber evidence="13">2.1.1.-</ecNumber>
        <ecNumber evidence="13">3.1.3.-</ecNumber>
    </recommendedName>
</protein>
<evidence type="ECO:0000256" key="9">
    <source>
        <dbReference type="ARBA" id="ARBA00022801"/>
    </source>
</evidence>
<feature type="domain" description="Damage-control phosphatase ARMT1-like metal-binding" evidence="14">
    <location>
        <begin position="38"/>
        <end position="433"/>
    </location>
</feature>
<comment type="caution">
    <text evidence="15">The sequence shown here is derived from an EMBL/GenBank/DDBJ whole genome shotgun (WGS) entry which is preliminary data.</text>
</comment>
<evidence type="ECO:0000256" key="1">
    <source>
        <dbReference type="ARBA" id="ARBA00000807"/>
    </source>
</evidence>
<evidence type="ECO:0000256" key="4">
    <source>
        <dbReference type="ARBA" id="ARBA00022596"/>
    </source>
</evidence>
<dbReference type="PANTHER" id="PTHR12260:SF6">
    <property type="entry name" value="DAMAGE-CONTROL PHOSPHATASE ARMT1"/>
    <property type="match status" value="1"/>
</dbReference>
<dbReference type="Pfam" id="PF01937">
    <property type="entry name" value="ARMT1-like_dom"/>
    <property type="match status" value="1"/>
</dbReference>
<evidence type="ECO:0000256" key="6">
    <source>
        <dbReference type="ARBA" id="ARBA00022679"/>
    </source>
</evidence>
<keyword evidence="8 13" id="KW-0479">Metal-binding</keyword>
<dbReference type="Proteomes" id="UP000516260">
    <property type="component" value="Chromosome 19"/>
</dbReference>
<dbReference type="GO" id="GO:0097023">
    <property type="term" value="F:fructose 6-phosphate aldolase activity"/>
    <property type="evidence" value="ECO:0007669"/>
    <property type="project" value="RHEA"/>
</dbReference>
<comment type="cofactor">
    <cofactor evidence="13">
        <name>Mn(2+)</name>
        <dbReference type="ChEBI" id="CHEBI:29035"/>
    </cofactor>
    <cofactor evidence="13">
        <name>Ni(2+)</name>
        <dbReference type="ChEBI" id="CHEBI:49786"/>
    </cofactor>
</comment>
<dbReference type="GO" id="GO:0046872">
    <property type="term" value="F:metal ion binding"/>
    <property type="evidence" value="ECO:0007669"/>
    <property type="project" value="UniProtKB-UniRule"/>
</dbReference>
<dbReference type="GO" id="GO:0008983">
    <property type="term" value="F:protein-glutamate O-methyltransferase activity"/>
    <property type="evidence" value="ECO:0007669"/>
    <property type="project" value="RHEA"/>
</dbReference>
<evidence type="ECO:0000256" key="13">
    <source>
        <dbReference type="RuleBase" id="RU367030"/>
    </source>
</evidence>
<dbReference type="SUPFAM" id="SSF111321">
    <property type="entry name" value="AF1104-like"/>
    <property type="match status" value="1"/>
</dbReference>
<comment type="domain">
    <text evidence="13">Subfamily III proteins have a conserved RTxK motif about 40-50 residues from the C-terminus; the threonine may be replaced by serine or cysteine.</text>
</comment>
<dbReference type="FunFam" id="1.20.930.60:FF:000001">
    <property type="entry name" value="protein-glutamate O-methyltransferase isoform X1"/>
    <property type="match status" value="1"/>
</dbReference>
<evidence type="ECO:0000313" key="15">
    <source>
        <dbReference type="EMBL" id="TNM94668.1"/>
    </source>
</evidence>
<reference evidence="15 16" key="1">
    <citation type="submission" date="2019-04" db="EMBL/GenBank/DDBJ databases">
        <title>The sequence and de novo assembly of Takifugu bimaculatus genome using PacBio and Hi-C technologies.</title>
        <authorList>
            <person name="Xu P."/>
            <person name="Liu B."/>
            <person name="Zhou Z."/>
        </authorList>
    </citation>
    <scope>NUCLEOTIDE SEQUENCE [LARGE SCALE GENOMIC DNA]</scope>
    <source>
        <strain evidence="15">TB-2018</strain>
        <tissue evidence="15">Muscle</tissue>
    </source>
</reference>
<comment type="similarity">
    <text evidence="3 13">Belongs to the damage-control phosphatase family. Sugar phosphate phosphatase III subfamily.</text>
</comment>
<dbReference type="GO" id="GO:0005634">
    <property type="term" value="C:nucleus"/>
    <property type="evidence" value="ECO:0007669"/>
    <property type="project" value="TreeGrafter"/>
</dbReference>
<keyword evidence="16" id="KW-1185">Reference proteome</keyword>
<keyword evidence="6" id="KW-0808">Transferase</keyword>
<accession>A0A4Z2BSG6</accession>
<dbReference type="AlphaFoldDB" id="A0A4Z2BSG6"/>
<dbReference type="EMBL" id="SWLE01000011">
    <property type="protein sequence ID" value="TNM94668.1"/>
    <property type="molecule type" value="Genomic_DNA"/>
</dbReference>
<comment type="catalytic activity">
    <reaction evidence="2 13">
        <text>beta-D-fructose 1-phosphate + H2O = D-fructose + phosphate</text>
        <dbReference type="Rhea" id="RHEA:35603"/>
        <dbReference type="ChEBI" id="CHEBI:15377"/>
        <dbReference type="ChEBI" id="CHEBI:37721"/>
        <dbReference type="ChEBI" id="CHEBI:43474"/>
        <dbReference type="ChEBI" id="CHEBI:138881"/>
    </reaction>
</comment>